<evidence type="ECO:0000256" key="1">
    <source>
        <dbReference type="SAM" id="MobiDB-lite"/>
    </source>
</evidence>
<dbReference type="Proteomes" id="UP001372338">
    <property type="component" value="Unassembled WGS sequence"/>
</dbReference>
<proteinExistence type="predicted"/>
<feature type="compositionally biased region" description="Basic and acidic residues" evidence="1">
    <location>
        <begin position="15"/>
        <end position="26"/>
    </location>
</feature>
<dbReference type="AlphaFoldDB" id="A0AAN9E3D6"/>
<reference evidence="2 3" key="1">
    <citation type="submission" date="2024-01" db="EMBL/GenBank/DDBJ databases">
        <title>The genomes of 5 underutilized Papilionoideae crops provide insights into root nodulation and disease resistanc.</title>
        <authorList>
            <person name="Yuan L."/>
        </authorList>
    </citation>
    <scope>NUCLEOTIDE SEQUENCE [LARGE SCALE GENOMIC DNA]</scope>
    <source>
        <strain evidence="2">ZHUSHIDOU_FW_LH</strain>
        <tissue evidence="2">Leaf</tissue>
    </source>
</reference>
<gene>
    <name evidence="2" type="ORF">RIF29_38996</name>
</gene>
<accession>A0AAN9E3D6</accession>
<comment type="caution">
    <text evidence="2">The sequence shown here is derived from an EMBL/GenBank/DDBJ whole genome shotgun (WGS) entry which is preliminary data.</text>
</comment>
<feature type="region of interest" description="Disordered" evidence="1">
    <location>
        <begin position="1"/>
        <end position="33"/>
    </location>
</feature>
<feature type="compositionally biased region" description="Polar residues" evidence="1">
    <location>
        <begin position="1"/>
        <end position="14"/>
    </location>
</feature>
<dbReference type="EMBL" id="JAYWIO010000008">
    <property type="protein sequence ID" value="KAK7244178.1"/>
    <property type="molecule type" value="Genomic_DNA"/>
</dbReference>
<protein>
    <recommendedName>
        <fullName evidence="4">RNA-directed DNA polymerase, eukaryota, reverse transcriptase zinc-binding domain protein</fullName>
    </recommendedName>
</protein>
<sequence length="160" mass="18115">MSQRQNNRRVSSQEPHNENEKPKDVDPSINNSISDSKVHCVNRALLRKGNHVARKLWEMGKKIGVTYGGDYKVMMRRIGELEDRDRLGIAGPDQGEQGETKLEKIEVTGLCNNLWGNQELDWDFLPSQGRSGGTLCLWDKDMFRKIAVHKGASFIAIHGE</sequence>
<keyword evidence="3" id="KW-1185">Reference proteome</keyword>
<evidence type="ECO:0000313" key="3">
    <source>
        <dbReference type="Proteomes" id="UP001372338"/>
    </source>
</evidence>
<evidence type="ECO:0000313" key="2">
    <source>
        <dbReference type="EMBL" id="KAK7244178.1"/>
    </source>
</evidence>
<organism evidence="2 3">
    <name type="scientific">Crotalaria pallida</name>
    <name type="common">Smooth rattlebox</name>
    <name type="synonym">Crotalaria striata</name>
    <dbReference type="NCBI Taxonomy" id="3830"/>
    <lineage>
        <taxon>Eukaryota</taxon>
        <taxon>Viridiplantae</taxon>
        <taxon>Streptophyta</taxon>
        <taxon>Embryophyta</taxon>
        <taxon>Tracheophyta</taxon>
        <taxon>Spermatophyta</taxon>
        <taxon>Magnoliopsida</taxon>
        <taxon>eudicotyledons</taxon>
        <taxon>Gunneridae</taxon>
        <taxon>Pentapetalae</taxon>
        <taxon>rosids</taxon>
        <taxon>fabids</taxon>
        <taxon>Fabales</taxon>
        <taxon>Fabaceae</taxon>
        <taxon>Papilionoideae</taxon>
        <taxon>50 kb inversion clade</taxon>
        <taxon>genistoids sensu lato</taxon>
        <taxon>core genistoids</taxon>
        <taxon>Crotalarieae</taxon>
        <taxon>Crotalaria</taxon>
    </lineage>
</organism>
<name>A0AAN9E3D6_CROPI</name>
<evidence type="ECO:0008006" key="4">
    <source>
        <dbReference type="Google" id="ProtNLM"/>
    </source>
</evidence>